<name>A0A644UHP0_9ZZZZ</name>
<comment type="caution">
    <text evidence="2">The sequence shown here is derived from an EMBL/GenBank/DDBJ whole genome shotgun (WGS) entry which is preliminary data.</text>
</comment>
<sequence length="150" mass="16673">MELDKLYTDLILQYNKDMTNKREISCPALSEQGHNASCGDDITLQIKLKKGVIEDMAYTGIGCAISQASTAMMIELLAGRTVEDALRLVHLFRDMILGKVTDEKQLEELEAAVALKNISKLPVRVKCAVLGWHTLEVALEKELEKQKAKA</sequence>
<dbReference type="InterPro" id="IPR002871">
    <property type="entry name" value="NIF_FeS_clus_asmbl_NifU_N"/>
</dbReference>
<organism evidence="2">
    <name type="scientific">bioreactor metagenome</name>
    <dbReference type="NCBI Taxonomy" id="1076179"/>
    <lineage>
        <taxon>unclassified sequences</taxon>
        <taxon>metagenomes</taxon>
        <taxon>ecological metagenomes</taxon>
    </lineage>
</organism>
<keyword evidence="2" id="KW-0808">Transferase</keyword>
<protein>
    <submittedName>
        <fullName evidence="2">Zinc-dependent sulfurtransferase SufU</fullName>
        <ecNumber evidence="2">2.-.-.-</ecNumber>
    </submittedName>
</protein>
<dbReference type="SUPFAM" id="SSF82649">
    <property type="entry name" value="SufE/NifU"/>
    <property type="match status" value="1"/>
</dbReference>
<dbReference type="EMBL" id="VSSQ01000116">
    <property type="protein sequence ID" value="MPL78495.1"/>
    <property type="molecule type" value="Genomic_DNA"/>
</dbReference>
<dbReference type="GO" id="GO:0016740">
    <property type="term" value="F:transferase activity"/>
    <property type="evidence" value="ECO:0007669"/>
    <property type="project" value="UniProtKB-KW"/>
</dbReference>
<dbReference type="AlphaFoldDB" id="A0A644UHP0"/>
<dbReference type="CDD" id="cd06664">
    <property type="entry name" value="IscU_like"/>
    <property type="match status" value="1"/>
</dbReference>
<reference evidence="2" key="1">
    <citation type="submission" date="2019-08" db="EMBL/GenBank/DDBJ databases">
        <authorList>
            <person name="Kucharzyk K."/>
            <person name="Murdoch R.W."/>
            <person name="Higgins S."/>
            <person name="Loffler F."/>
        </authorList>
    </citation>
    <scope>NUCLEOTIDE SEQUENCE</scope>
</reference>
<evidence type="ECO:0000259" key="1">
    <source>
        <dbReference type="Pfam" id="PF01592"/>
    </source>
</evidence>
<dbReference type="PANTHER" id="PTHR10093">
    <property type="entry name" value="IRON-SULFUR CLUSTER ASSEMBLY ENZYME NIFU HOMOLOG"/>
    <property type="match status" value="1"/>
</dbReference>
<evidence type="ECO:0000313" key="2">
    <source>
        <dbReference type="EMBL" id="MPL78495.1"/>
    </source>
</evidence>
<dbReference type="Gene3D" id="3.90.1010.10">
    <property type="match status" value="1"/>
</dbReference>
<dbReference type="Pfam" id="PF01592">
    <property type="entry name" value="NifU_N"/>
    <property type="match status" value="1"/>
</dbReference>
<dbReference type="NCBIfam" id="TIGR01994">
    <property type="entry name" value="SUF_scaf_2"/>
    <property type="match status" value="1"/>
</dbReference>
<gene>
    <name evidence="2" type="primary">sufU_1</name>
    <name evidence="2" type="ORF">SDC9_24364</name>
</gene>
<proteinExistence type="predicted"/>
<feature type="domain" description="NIF system FeS cluster assembly NifU N-terminal" evidence="1">
    <location>
        <begin position="7"/>
        <end position="105"/>
    </location>
</feature>
<dbReference type="GO" id="GO:0051536">
    <property type="term" value="F:iron-sulfur cluster binding"/>
    <property type="evidence" value="ECO:0007669"/>
    <property type="project" value="InterPro"/>
</dbReference>
<dbReference type="GO" id="GO:0005506">
    <property type="term" value="F:iron ion binding"/>
    <property type="evidence" value="ECO:0007669"/>
    <property type="project" value="InterPro"/>
</dbReference>
<dbReference type="EC" id="2.-.-.-" evidence="2"/>
<dbReference type="GO" id="GO:0016226">
    <property type="term" value="P:iron-sulfur cluster assembly"/>
    <property type="evidence" value="ECO:0007669"/>
    <property type="project" value="InterPro"/>
</dbReference>
<accession>A0A644UHP0</accession>